<dbReference type="CDD" id="cd00082">
    <property type="entry name" value="HisKA"/>
    <property type="match status" value="1"/>
</dbReference>
<evidence type="ECO:0000256" key="2">
    <source>
        <dbReference type="ARBA" id="ARBA00012438"/>
    </source>
</evidence>
<evidence type="ECO:0000256" key="3">
    <source>
        <dbReference type="ARBA" id="ARBA00022553"/>
    </source>
</evidence>
<dbReference type="Pfam" id="PF13426">
    <property type="entry name" value="PAS_9"/>
    <property type="match status" value="2"/>
</dbReference>
<evidence type="ECO:0000313" key="11">
    <source>
        <dbReference type="EMBL" id="BDQ38657.1"/>
    </source>
</evidence>
<dbReference type="InterPro" id="IPR001610">
    <property type="entry name" value="PAC"/>
</dbReference>
<dbReference type="SUPFAM" id="SSF55874">
    <property type="entry name" value="ATPase domain of HSP90 chaperone/DNA topoisomerase II/histidine kinase"/>
    <property type="match status" value="1"/>
</dbReference>
<dbReference type="SMART" id="SM00091">
    <property type="entry name" value="PAS"/>
    <property type="match status" value="2"/>
</dbReference>
<dbReference type="InterPro" id="IPR035965">
    <property type="entry name" value="PAS-like_dom_sf"/>
</dbReference>
<feature type="domain" description="PAS" evidence="9">
    <location>
        <begin position="575"/>
        <end position="621"/>
    </location>
</feature>
<feature type="transmembrane region" description="Helical" evidence="7">
    <location>
        <begin position="13"/>
        <end position="34"/>
    </location>
</feature>
<dbReference type="PROSITE" id="PS51257">
    <property type="entry name" value="PROKAR_LIPOPROTEIN"/>
    <property type="match status" value="1"/>
</dbReference>
<name>A0ABM8B498_9BACT</name>
<keyword evidence="6" id="KW-0175">Coiled coil</keyword>
<feature type="domain" description="PAC" evidence="10">
    <location>
        <begin position="367"/>
        <end position="419"/>
    </location>
</feature>
<evidence type="ECO:0000256" key="4">
    <source>
        <dbReference type="ARBA" id="ARBA00022679"/>
    </source>
</evidence>
<dbReference type="PRINTS" id="PR00344">
    <property type="entry name" value="BCTRLSENSOR"/>
</dbReference>
<reference evidence="11 12" key="1">
    <citation type="submission" date="2022-08" db="EMBL/GenBank/DDBJ databases">
        <title>Genome Sequence of the sulphate-reducing bacterium, Pseudodesulfovibrio sp. SYK.</title>
        <authorList>
            <person name="Kondo R."/>
            <person name="Kataoka T."/>
        </authorList>
    </citation>
    <scope>NUCLEOTIDE SEQUENCE [LARGE SCALE GENOMIC DNA]</scope>
    <source>
        <strain evidence="11 12">SYK</strain>
    </source>
</reference>
<keyword evidence="7" id="KW-0472">Membrane</keyword>
<feature type="domain" description="PAC" evidence="10">
    <location>
        <begin position="646"/>
        <end position="700"/>
    </location>
</feature>
<dbReference type="InterPro" id="IPR003661">
    <property type="entry name" value="HisK_dim/P_dom"/>
</dbReference>
<evidence type="ECO:0000256" key="7">
    <source>
        <dbReference type="SAM" id="Phobius"/>
    </source>
</evidence>
<feature type="transmembrane region" description="Helical" evidence="7">
    <location>
        <begin position="218"/>
        <end position="242"/>
    </location>
</feature>
<evidence type="ECO:0000256" key="5">
    <source>
        <dbReference type="ARBA" id="ARBA00022777"/>
    </source>
</evidence>
<dbReference type="PROSITE" id="PS50113">
    <property type="entry name" value="PAC"/>
    <property type="match status" value="2"/>
</dbReference>
<dbReference type="Gene3D" id="1.10.287.130">
    <property type="match status" value="1"/>
</dbReference>
<accession>A0ABM8B498</accession>
<dbReference type="SMART" id="SM00387">
    <property type="entry name" value="HATPase_c"/>
    <property type="match status" value="1"/>
</dbReference>
<feature type="domain" description="Histidine kinase" evidence="8">
    <location>
        <begin position="711"/>
        <end position="930"/>
    </location>
</feature>
<evidence type="ECO:0000259" key="9">
    <source>
        <dbReference type="PROSITE" id="PS50112"/>
    </source>
</evidence>
<dbReference type="InterPro" id="IPR036890">
    <property type="entry name" value="HATPase_C_sf"/>
</dbReference>
<dbReference type="CDD" id="cd00130">
    <property type="entry name" value="PAS"/>
    <property type="match status" value="2"/>
</dbReference>
<dbReference type="EC" id="2.7.13.3" evidence="2"/>
<dbReference type="Gene3D" id="3.30.450.20">
    <property type="entry name" value="PAS domain"/>
    <property type="match status" value="3"/>
</dbReference>
<dbReference type="Gene3D" id="3.30.565.10">
    <property type="entry name" value="Histidine kinase-like ATPase, C-terminal domain"/>
    <property type="match status" value="1"/>
</dbReference>
<dbReference type="InterPro" id="IPR000700">
    <property type="entry name" value="PAS-assoc_C"/>
</dbReference>
<dbReference type="Pfam" id="PF00512">
    <property type="entry name" value="HisKA"/>
    <property type="match status" value="1"/>
</dbReference>
<dbReference type="Proteomes" id="UP001317742">
    <property type="component" value="Chromosome"/>
</dbReference>
<dbReference type="InterPro" id="IPR036097">
    <property type="entry name" value="HisK_dim/P_sf"/>
</dbReference>
<dbReference type="PROSITE" id="PS50112">
    <property type="entry name" value="PAS"/>
    <property type="match status" value="2"/>
</dbReference>
<evidence type="ECO:0000256" key="6">
    <source>
        <dbReference type="SAM" id="Coils"/>
    </source>
</evidence>
<feature type="domain" description="PAS" evidence="9">
    <location>
        <begin position="452"/>
        <end position="503"/>
    </location>
</feature>
<dbReference type="Pfam" id="PF08448">
    <property type="entry name" value="PAS_4"/>
    <property type="match status" value="1"/>
</dbReference>
<dbReference type="Pfam" id="PF02518">
    <property type="entry name" value="HATPase_c"/>
    <property type="match status" value="1"/>
</dbReference>
<gene>
    <name evidence="11" type="ORF">SYK_30170</name>
</gene>
<dbReference type="PROSITE" id="PS50109">
    <property type="entry name" value="HIS_KIN"/>
    <property type="match status" value="1"/>
</dbReference>
<dbReference type="NCBIfam" id="TIGR00229">
    <property type="entry name" value="sensory_box"/>
    <property type="match status" value="2"/>
</dbReference>
<comment type="catalytic activity">
    <reaction evidence="1">
        <text>ATP + protein L-histidine = ADP + protein N-phospho-L-histidine.</text>
        <dbReference type="EC" id="2.7.13.3"/>
    </reaction>
</comment>
<keyword evidence="12" id="KW-1185">Reference proteome</keyword>
<dbReference type="InterPro" id="IPR003594">
    <property type="entry name" value="HATPase_dom"/>
</dbReference>
<proteinExistence type="predicted"/>
<keyword evidence="7" id="KW-0812">Transmembrane</keyword>
<keyword evidence="3" id="KW-0597">Phosphoprotein</keyword>
<dbReference type="SMART" id="SM00388">
    <property type="entry name" value="HisKA"/>
    <property type="match status" value="1"/>
</dbReference>
<keyword evidence="5" id="KW-0418">Kinase</keyword>
<protein>
    <recommendedName>
        <fullName evidence="2">histidine kinase</fullName>
        <ecNumber evidence="2">2.7.13.3</ecNumber>
    </recommendedName>
</protein>
<dbReference type="SUPFAM" id="SSF55785">
    <property type="entry name" value="PYP-like sensor domain (PAS domain)"/>
    <property type="match status" value="3"/>
</dbReference>
<keyword evidence="4" id="KW-0808">Transferase</keyword>
<evidence type="ECO:0000259" key="8">
    <source>
        <dbReference type="PROSITE" id="PS50109"/>
    </source>
</evidence>
<dbReference type="InterPro" id="IPR005467">
    <property type="entry name" value="His_kinase_dom"/>
</dbReference>
<feature type="coiled-coil region" evidence="6">
    <location>
        <begin position="407"/>
        <end position="434"/>
    </location>
</feature>
<dbReference type="InterPro" id="IPR013656">
    <property type="entry name" value="PAS_4"/>
</dbReference>
<keyword evidence="7" id="KW-1133">Transmembrane helix</keyword>
<dbReference type="RefSeq" id="WP_281761151.1">
    <property type="nucleotide sequence ID" value="NZ_AP026709.1"/>
</dbReference>
<evidence type="ECO:0000259" key="10">
    <source>
        <dbReference type="PROSITE" id="PS50113"/>
    </source>
</evidence>
<dbReference type="SMART" id="SM00086">
    <property type="entry name" value="PAC"/>
    <property type="match status" value="2"/>
</dbReference>
<dbReference type="EMBL" id="AP026709">
    <property type="protein sequence ID" value="BDQ38657.1"/>
    <property type="molecule type" value="Genomic_DNA"/>
</dbReference>
<evidence type="ECO:0000313" key="12">
    <source>
        <dbReference type="Proteomes" id="UP001317742"/>
    </source>
</evidence>
<dbReference type="PANTHER" id="PTHR43047">
    <property type="entry name" value="TWO-COMPONENT HISTIDINE PROTEIN KINASE"/>
    <property type="match status" value="1"/>
</dbReference>
<sequence>MAFSFREPILRKMYSFFLLTGACIFLTLASHFLLEKSQENALDFEQNLRVKTHISLIVQQEIRSLQNQFQYMLLSASVIELDNANSEIGRLLELVQSAVSVIEHGGEYITKVSVNFGNKDIIAWPIRHVVENEGEVSLSAIEMRTNLARLEEMRTEYYAVMQQAVLSPNGREEGDLALYHKKIAPFFTRLVESSNRLYIESLESEKFAEKERKGQVHFYNWVASIVVPFFLVMTGLIALWIIRDIRRLIHERAEALASMTETKENLEGMVFKRTKALRQEVSERRLAEKRFARQADFLTTVIESLGHPFHVINVHDYTVSMSNQAARDKALGAGDHCYSMNYDLHKPCSAIERGCPLNEVRKTKKPVILEHKISTSDRGIQYLEVHGYPIFDSQDNVVQMIEYSLDITEKHLALRALEQSRDELERKVRERTFRLEKEVIQRVEIQQELEASERHFRTLIECIRDVIVILNNDGIITYVSSSIETNYGYSPDLLLGKSFREFVRVGEDTHLEKPSDTFFLDAVNLDEPLEHMAVSSDGMSFSMESRVQDMFQDPAIGGLLVTCRDVTARNKAEEMQKRLNMVIEQNPSSIVITDTSGNIEYVNPQFERLTGYSREEIVGKNPSILNSGLTDPARFVAMYEAIGRGEVWQGEFINKNRAGEFYTENVIVAPIKNNRGEVTNYVALKENITELKKAREQAESADKAKMEFLSRMSHELRTPLNAIIGFSKLLMEDKFGNLLPKQIEQTNRIHVAGNHLMQMISEILDFSRIETGSFSIRLEPVFPSEIVNECLMLTENMARENGVVFSVEDSVYAMPRLIVDRIRFKQVLVNLMSNAIKYNIKDGAVRISAEVHGGSAKIRVVDTGIGIPADKQGELFTPFTRMVAEHSGIEGTGIGMTITKQLLEAMHGTIEFISTEGEGSTFTVILPCEEEIISGPGPDMVLKDSGAADLCILYVDNNSERISSMRELVAAWPDVIVVIRRSWEKTFTAIDLLKPEIVVVNVAFAGQDYAEYVRELKNRSDISPTVLTLGEDEVPVPAVGVDGSLCSPVSLQDIIDVYNASQGKDDD</sequence>
<evidence type="ECO:0000256" key="1">
    <source>
        <dbReference type="ARBA" id="ARBA00000085"/>
    </source>
</evidence>
<dbReference type="InterPro" id="IPR000014">
    <property type="entry name" value="PAS"/>
</dbReference>
<dbReference type="InterPro" id="IPR004358">
    <property type="entry name" value="Sig_transdc_His_kin-like_C"/>
</dbReference>
<dbReference type="SUPFAM" id="SSF47384">
    <property type="entry name" value="Homodimeric domain of signal transducing histidine kinase"/>
    <property type="match status" value="1"/>
</dbReference>
<organism evidence="11 12">
    <name type="scientific">Pseudodesulfovibrio nedwellii</name>
    <dbReference type="NCBI Taxonomy" id="2973072"/>
    <lineage>
        <taxon>Bacteria</taxon>
        <taxon>Pseudomonadati</taxon>
        <taxon>Thermodesulfobacteriota</taxon>
        <taxon>Desulfovibrionia</taxon>
        <taxon>Desulfovibrionales</taxon>
        <taxon>Desulfovibrionaceae</taxon>
    </lineage>
</organism>
<feature type="coiled-coil region" evidence="6">
    <location>
        <begin position="681"/>
        <end position="711"/>
    </location>
</feature>